<dbReference type="PANTHER" id="PTHR43373">
    <property type="entry name" value="NA(+)/H(+) ANTIPORTER SUBUNIT"/>
    <property type="match status" value="1"/>
</dbReference>
<evidence type="ECO:0000313" key="11">
    <source>
        <dbReference type="Proteomes" id="UP000283063"/>
    </source>
</evidence>
<evidence type="ECO:0000256" key="5">
    <source>
        <dbReference type="ARBA" id="ARBA00023136"/>
    </source>
</evidence>
<comment type="subcellular location">
    <subcellularLocation>
        <location evidence="2">Endomembrane system</location>
        <topology evidence="2">Multi-pass membrane protein</topology>
    </subcellularLocation>
    <subcellularLocation>
        <location evidence="6">Membrane</location>
        <topology evidence="6">Multi-pass membrane protein</topology>
    </subcellularLocation>
</comment>
<evidence type="ECO:0000256" key="2">
    <source>
        <dbReference type="ARBA" id="ARBA00004127"/>
    </source>
</evidence>
<feature type="transmembrane region" description="Helical" evidence="7">
    <location>
        <begin position="80"/>
        <end position="103"/>
    </location>
</feature>
<reference evidence="10 11" key="1">
    <citation type="submission" date="2018-10" db="EMBL/GenBank/DDBJ databases">
        <title>Parasedimentitalea marina sp. nov., a psychrophilic bacterium isolated from deep seawater of the New Britain Trench.</title>
        <authorList>
            <person name="Cao J."/>
        </authorList>
    </citation>
    <scope>NUCLEOTIDE SEQUENCE [LARGE SCALE GENOMIC DNA]</scope>
    <source>
        <strain evidence="10 11">W43</strain>
    </source>
</reference>
<dbReference type="PANTHER" id="PTHR43373:SF1">
    <property type="entry name" value="NA(+)_H(+) ANTIPORTER SUBUNIT A"/>
    <property type="match status" value="1"/>
</dbReference>
<feature type="transmembrane region" description="Helical" evidence="7">
    <location>
        <begin position="415"/>
        <end position="439"/>
    </location>
</feature>
<feature type="transmembrane region" description="Helical" evidence="7">
    <location>
        <begin position="210"/>
        <end position="235"/>
    </location>
</feature>
<feature type="transmembrane region" description="Helical" evidence="7">
    <location>
        <begin position="460"/>
        <end position="479"/>
    </location>
</feature>
<feature type="transmembrane region" description="Helical" evidence="7">
    <location>
        <begin position="139"/>
        <end position="156"/>
    </location>
</feature>
<dbReference type="GO" id="GO:0012505">
    <property type="term" value="C:endomembrane system"/>
    <property type="evidence" value="ECO:0007669"/>
    <property type="project" value="UniProtKB-SubCell"/>
</dbReference>
<feature type="transmembrane region" description="Helical" evidence="7">
    <location>
        <begin position="115"/>
        <end position="133"/>
    </location>
</feature>
<evidence type="ECO:0000259" key="8">
    <source>
        <dbReference type="Pfam" id="PF00361"/>
    </source>
</evidence>
<dbReference type="OrthoDB" id="9811798at2"/>
<dbReference type="KEGG" id="sedi:EBB79_05170"/>
<dbReference type="InterPro" id="IPR001516">
    <property type="entry name" value="Proton_antipo_N"/>
</dbReference>
<feature type="transmembrane region" description="Helical" evidence="7">
    <location>
        <begin position="168"/>
        <end position="190"/>
    </location>
</feature>
<feature type="transmembrane region" description="Helical" evidence="7">
    <location>
        <begin position="6"/>
        <end position="26"/>
    </location>
</feature>
<dbReference type="RefSeq" id="WP_127747893.1">
    <property type="nucleotide sequence ID" value="NZ_CP033219.1"/>
</dbReference>
<evidence type="ECO:0000259" key="9">
    <source>
        <dbReference type="Pfam" id="PF00662"/>
    </source>
</evidence>
<dbReference type="EMBL" id="CP033219">
    <property type="protein sequence ID" value="AZV77338.1"/>
    <property type="molecule type" value="Genomic_DNA"/>
</dbReference>
<feature type="transmembrane region" description="Helical" evidence="7">
    <location>
        <begin position="279"/>
        <end position="301"/>
    </location>
</feature>
<evidence type="ECO:0000256" key="4">
    <source>
        <dbReference type="ARBA" id="ARBA00022989"/>
    </source>
</evidence>
<dbReference type="AlphaFoldDB" id="A0A3T0MZY5"/>
<feature type="transmembrane region" description="Helical" evidence="7">
    <location>
        <begin position="38"/>
        <end position="60"/>
    </location>
</feature>
<keyword evidence="5 7" id="KW-0472">Membrane</keyword>
<protein>
    <submittedName>
        <fullName evidence="10">Monovalent cation/H+ antiporter subunit D family protein</fullName>
    </submittedName>
</protein>
<gene>
    <name evidence="10" type="ORF">EBB79_05170</name>
</gene>
<evidence type="ECO:0000313" key="10">
    <source>
        <dbReference type="EMBL" id="AZV77338.1"/>
    </source>
</evidence>
<keyword evidence="11" id="KW-1185">Reference proteome</keyword>
<evidence type="ECO:0000256" key="6">
    <source>
        <dbReference type="RuleBase" id="RU000320"/>
    </source>
</evidence>
<dbReference type="Pfam" id="PF00662">
    <property type="entry name" value="Proton_antipo_N"/>
    <property type="match status" value="1"/>
</dbReference>
<keyword evidence="3 6" id="KW-0812">Transmembrane</keyword>
<evidence type="ECO:0000256" key="3">
    <source>
        <dbReference type="ARBA" id="ARBA00022692"/>
    </source>
</evidence>
<dbReference type="Pfam" id="PF00361">
    <property type="entry name" value="Proton_antipo_M"/>
    <property type="match status" value="1"/>
</dbReference>
<feature type="transmembrane region" description="Helical" evidence="7">
    <location>
        <begin position="313"/>
        <end position="333"/>
    </location>
</feature>
<dbReference type="InterPro" id="IPR001750">
    <property type="entry name" value="ND/Mrp_TM"/>
</dbReference>
<accession>A0A3T0MZY5</accession>
<feature type="domain" description="NADH-Ubiquinone oxidoreductase (complex I) chain 5 N-terminal" evidence="9">
    <location>
        <begin position="72"/>
        <end position="116"/>
    </location>
</feature>
<dbReference type="GO" id="GO:0016020">
    <property type="term" value="C:membrane"/>
    <property type="evidence" value="ECO:0007669"/>
    <property type="project" value="UniProtKB-SubCell"/>
</dbReference>
<feature type="transmembrane region" description="Helical" evidence="7">
    <location>
        <begin position="380"/>
        <end position="403"/>
    </location>
</feature>
<dbReference type="NCBIfam" id="NF006236">
    <property type="entry name" value="PRK08375.1-1"/>
    <property type="match status" value="1"/>
</dbReference>
<evidence type="ECO:0000256" key="1">
    <source>
        <dbReference type="ARBA" id="ARBA00002378"/>
    </source>
</evidence>
<dbReference type="Proteomes" id="UP000283063">
    <property type="component" value="Chromosome"/>
</dbReference>
<comment type="function">
    <text evidence="1">NDH-1 shuttles electrons from NADH, via FMN and iron-sulfur (Fe-S) centers, to quinones in the respiratory chain. The immediate electron acceptor for the enzyme in this species is believed to be ubiquinone. Couples the redox reaction to proton translocation (for every two electrons transferred, four hydrogen ions are translocated across the cytoplasmic membrane), and thus conserves the redox energy in a proton gradient.</text>
</comment>
<proteinExistence type="predicted"/>
<feature type="domain" description="NADH:quinone oxidoreductase/Mrp antiporter transmembrane" evidence="8">
    <location>
        <begin position="132"/>
        <end position="425"/>
    </location>
</feature>
<dbReference type="PRINTS" id="PR01434">
    <property type="entry name" value="NADHDHGNASE5"/>
</dbReference>
<sequence>MELLLNIRPLLAVFVSLTAAVLILCLRKQANLRDTVSVGAAVLKFLIVISLAPLVMAGGTHDLTLFEVLPGVAFAFRVDALGMVFATVSSLLWILAALYSIGYMRSQNEHAQTRFFAAFAVSLSAAVGGAFAANLFTLVIFYEILSLVTYPLVYHKEDSDSWVGSRRYMVYLVGASKSLLLAALALTYHLTGSLDLMPQGVFGDVDASGTLLSVVYFCYLFGFAKAAIMPFHGWLPAAMVAPTPVSALLHAVAVVKMGVFCLLRVIFHVMGVDLMGSLGLGIATAYLVSFTIVMASIYALTRDDLKARLAYSTVSQLSYIILGAVLLTPMAAVGGVTHIAAHAFSKITLFFCAGSIYCASHRRNISDLAGIGRHLPWTMGAFFIGTLGMIGLPPTGGFISKWYLVLGSAQAGEMVFLVVLLASAVLNAAYFLPITYTAFFERSKPSQDQTLVAMQEVREIPMVAVPLMISALLSVALGLNPGFFVELAQLVMRGAGLG</sequence>
<evidence type="ECO:0000256" key="7">
    <source>
        <dbReference type="SAM" id="Phobius"/>
    </source>
</evidence>
<keyword evidence="4 7" id="KW-1133">Transmembrane helix</keyword>
<name>A0A3T0MZY5_9RHOB</name>
<organism evidence="10 11">
    <name type="scientific">Parasedimentitalea marina</name>
    <dbReference type="NCBI Taxonomy" id="2483033"/>
    <lineage>
        <taxon>Bacteria</taxon>
        <taxon>Pseudomonadati</taxon>
        <taxon>Pseudomonadota</taxon>
        <taxon>Alphaproteobacteria</taxon>
        <taxon>Rhodobacterales</taxon>
        <taxon>Paracoccaceae</taxon>
        <taxon>Parasedimentitalea</taxon>
    </lineage>
</organism>
<dbReference type="InterPro" id="IPR050616">
    <property type="entry name" value="CPA3_Na-H_Antiporter_A"/>
</dbReference>
<feature type="transmembrane region" description="Helical" evidence="7">
    <location>
        <begin position="247"/>
        <end position="267"/>
    </location>
</feature>